<keyword evidence="3" id="KW-1185">Reference proteome</keyword>
<protein>
    <submittedName>
        <fullName evidence="2">Uncharacterized protein</fullName>
    </submittedName>
</protein>
<feature type="signal peptide" evidence="1">
    <location>
        <begin position="1"/>
        <end position="25"/>
    </location>
</feature>
<dbReference type="EMBL" id="BMKF01000002">
    <property type="protein sequence ID" value="GGB78566.1"/>
    <property type="molecule type" value="Genomic_DNA"/>
</dbReference>
<dbReference type="Proteomes" id="UP000628854">
    <property type="component" value="Unassembled WGS sequence"/>
</dbReference>
<feature type="chain" id="PRO_5046179895" evidence="1">
    <location>
        <begin position="26"/>
        <end position="145"/>
    </location>
</feature>
<evidence type="ECO:0000256" key="1">
    <source>
        <dbReference type="SAM" id="SignalP"/>
    </source>
</evidence>
<accession>A0ABQ1JVM1</accession>
<sequence>MPGLHRVRWTIAAIAAFASSSIAHASDEDFQTAAAAGAWSGCVFEDGYAPYPIVLTPRGKDFFVSYPGLCTGGHIGPELDAPYDAIEIIIVNADKCLQGLPMVYTLDRETLRIDYLAAGTGTYALLTPTSPGITPAACSTVEAIS</sequence>
<organism evidence="2 3">
    <name type="scientific">Henriciella pelagia</name>
    <dbReference type="NCBI Taxonomy" id="1977912"/>
    <lineage>
        <taxon>Bacteria</taxon>
        <taxon>Pseudomonadati</taxon>
        <taxon>Pseudomonadota</taxon>
        <taxon>Alphaproteobacteria</taxon>
        <taxon>Hyphomonadales</taxon>
        <taxon>Hyphomonadaceae</taxon>
        <taxon>Henriciella</taxon>
    </lineage>
</organism>
<reference evidence="3" key="1">
    <citation type="journal article" date="2019" name="Int. J. Syst. Evol. Microbiol.">
        <title>The Global Catalogue of Microorganisms (GCM) 10K type strain sequencing project: providing services to taxonomists for standard genome sequencing and annotation.</title>
        <authorList>
            <consortium name="The Broad Institute Genomics Platform"/>
            <consortium name="The Broad Institute Genome Sequencing Center for Infectious Disease"/>
            <person name="Wu L."/>
            <person name="Ma J."/>
        </authorList>
    </citation>
    <scope>NUCLEOTIDE SEQUENCE [LARGE SCALE GENOMIC DNA]</scope>
    <source>
        <strain evidence="3">CGMCC 1.15928</strain>
    </source>
</reference>
<comment type="caution">
    <text evidence="2">The sequence shown here is derived from an EMBL/GenBank/DDBJ whole genome shotgun (WGS) entry which is preliminary data.</text>
</comment>
<proteinExistence type="predicted"/>
<evidence type="ECO:0000313" key="3">
    <source>
        <dbReference type="Proteomes" id="UP000628854"/>
    </source>
</evidence>
<keyword evidence="1" id="KW-0732">Signal</keyword>
<gene>
    <name evidence="2" type="ORF">GCM10011503_29240</name>
</gene>
<evidence type="ECO:0000313" key="2">
    <source>
        <dbReference type="EMBL" id="GGB78566.1"/>
    </source>
</evidence>
<name>A0ABQ1JVM1_9PROT</name>